<protein>
    <submittedName>
        <fullName evidence="2">Uncharacterized protein</fullName>
    </submittedName>
</protein>
<feature type="region of interest" description="Disordered" evidence="1">
    <location>
        <begin position="319"/>
        <end position="383"/>
    </location>
</feature>
<proteinExistence type="predicted"/>
<dbReference type="OrthoDB" id="3885310at2759"/>
<dbReference type="EMBL" id="JAPEUY010000019">
    <property type="protein sequence ID" value="KAJ4363399.1"/>
    <property type="molecule type" value="Genomic_DNA"/>
</dbReference>
<evidence type="ECO:0000313" key="2">
    <source>
        <dbReference type="EMBL" id="KAJ4363399.1"/>
    </source>
</evidence>
<organism evidence="2 3">
    <name type="scientific">Neocucurbitaria cava</name>
    <dbReference type="NCBI Taxonomy" id="798079"/>
    <lineage>
        <taxon>Eukaryota</taxon>
        <taxon>Fungi</taxon>
        <taxon>Dikarya</taxon>
        <taxon>Ascomycota</taxon>
        <taxon>Pezizomycotina</taxon>
        <taxon>Dothideomycetes</taxon>
        <taxon>Pleosporomycetidae</taxon>
        <taxon>Pleosporales</taxon>
        <taxon>Pleosporineae</taxon>
        <taxon>Cucurbitariaceae</taxon>
        <taxon>Neocucurbitaria</taxon>
    </lineage>
</organism>
<accession>A0A9W8Y0Q7</accession>
<evidence type="ECO:0000313" key="3">
    <source>
        <dbReference type="Proteomes" id="UP001140560"/>
    </source>
</evidence>
<evidence type="ECO:0000256" key="1">
    <source>
        <dbReference type="SAM" id="MobiDB-lite"/>
    </source>
</evidence>
<name>A0A9W8Y0Q7_9PLEO</name>
<keyword evidence="3" id="KW-1185">Reference proteome</keyword>
<feature type="compositionally biased region" description="Pro residues" evidence="1">
    <location>
        <begin position="347"/>
        <end position="357"/>
    </location>
</feature>
<feature type="compositionally biased region" description="Polar residues" evidence="1">
    <location>
        <begin position="333"/>
        <end position="344"/>
    </location>
</feature>
<sequence>MGNATRIASIFIRDGPFENELVFFEDFLHSVYRQLNCSNLPKGHAASTAYENGPTTAWAEPEHFDLSLDSIYEGSLRDWIIWDLEREHGDLGLGSVNPHKPPLSSFGMAFRKAKSEAASREWLQEMISSCNGSTVQVKLALDRVHSSSSPDLVDFTPDRIAANVLALFSEAVEKITKQTSCQRDLALKSIAAVGKTGDRTFGVPLSRLAVLLRERPHTSATTRLPPRSTEEILDAAKGYLRLMPPSSDGGEYTIAAFNTLFYIFAFDDYNDELVMANSQLRTSKVPRSLTRMLPKKSTEGQEQSWKDILGDLKQFQSPKLSDMSARKSPAVRQGSSGLIKSQTFAIPPAPRGTPPPTGLGLSFDAVPSTEPSNQSIMEKKHAG</sequence>
<comment type="caution">
    <text evidence="2">The sequence shown here is derived from an EMBL/GenBank/DDBJ whole genome shotgun (WGS) entry which is preliminary data.</text>
</comment>
<dbReference type="AlphaFoldDB" id="A0A9W8Y0Q7"/>
<dbReference type="Proteomes" id="UP001140560">
    <property type="component" value="Unassembled WGS sequence"/>
</dbReference>
<reference evidence="2" key="1">
    <citation type="submission" date="2022-10" db="EMBL/GenBank/DDBJ databases">
        <title>Tapping the CABI collections for fungal endophytes: first genome assemblies for Collariella, Neodidymelliopsis, Ascochyta clinopodiicola, Didymella pomorum, Didymosphaeria variabile, Neocosmospora piperis and Neocucurbitaria cava.</title>
        <authorList>
            <person name="Hill R."/>
        </authorList>
    </citation>
    <scope>NUCLEOTIDE SEQUENCE</scope>
    <source>
        <strain evidence="2">IMI 356814</strain>
    </source>
</reference>
<gene>
    <name evidence="2" type="ORF">N0V83_009692</name>
</gene>